<organism evidence="1 2">
    <name type="scientific">Tistlia consotensis USBA 355</name>
    <dbReference type="NCBI Taxonomy" id="560819"/>
    <lineage>
        <taxon>Bacteria</taxon>
        <taxon>Pseudomonadati</taxon>
        <taxon>Pseudomonadota</taxon>
        <taxon>Alphaproteobacteria</taxon>
        <taxon>Rhodospirillales</taxon>
        <taxon>Rhodovibrionaceae</taxon>
        <taxon>Tistlia</taxon>
    </lineage>
</organism>
<evidence type="ECO:0000313" key="2">
    <source>
        <dbReference type="Proteomes" id="UP000192917"/>
    </source>
</evidence>
<protein>
    <submittedName>
        <fullName evidence="1">PAS domain-containing protein</fullName>
    </submittedName>
</protein>
<evidence type="ECO:0000313" key="1">
    <source>
        <dbReference type="EMBL" id="SME96794.1"/>
    </source>
</evidence>
<dbReference type="Pfam" id="PF07310">
    <property type="entry name" value="PAS_5"/>
    <property type="match status" value="1"/>
</dbReference>
<name>A0A1Y6B7D4_9PROT</name>
<dbReference type="Proteomes" id="UP000192917">
    <property type="component" value="Unassembled WGS sequence"/>
</dbReference>
<proteinExistence type="predicted"/>
<dbReference type="RefSeq" id="WP_085121107.1">
    <property type="nucleotide sequence ID" value="NZ_FWZX01000002.1"/>
</dbReference>
<accession>A0A1Y6B7D4</accession>
<dbReference type="EMBL" id="FWZX01000002">
    <property type="protein sequence ID" value="SME96794.1"/>
    <property type="molecule type" value="Genomic_DNA"/>
</dbReference>
<reference evidence="1 2" key="1">
    <citation type="submission" date="2017-04" db="EMBL/GenBank/DDBJ databases">
        <authorList>
            <person name="Afonso C.L."/>
            <person name="Miller P.J."/>
            <person name="Scott M.A."/>
            <person name="Spackman E."/>
            <person name="Goraichik I."/>
            <person name="Dimitrov K.M."/>
            <person name="Suarez D.L."/>
            <person name="Swayne D.E."/>
        </authorList>
    </citation>
    <scope>NUCLEOTIDE SEQUENCE [LARGE SCALE GENOMIC DNA]</scope>
    <source>
        <strain evidence="1 2">USBA 355</strain>
    </source>
</reference>
<dbReference type="InterPro" id="IPR009922">
    <property type="entry name" value="DUF1457"/>
</dbReference>
<dbReference type="AlphaFoldDB" id="A0A1Y6B7D4"/>
<gene>
    <name evidence="1" type="ORF">SAMN05428998_10221</name>
</gene>
<sequence length="160" mass="18176">MTEFELPPEAIDDMRWALAYWRAQKDGHALPEKRLFDVTDFPPRLLPMLFLLERIEADEDYVVRLAGTAYREIYGREITGLPVNNLLPHSDAGGNLRVDLDRALTTGKPIFVDSLLTWPPTGTRVPYQRLLLPYSGEPDGPVRFFLGVARITDPKVALRT</sequence>
<keyword evidence="2" id="KW-1185">Reference proteome</keyword>